<proteinExistence type="predicted"/>
<name>A0ABP0H0T9_CLALP</name>
<protein>
    <submittedName>
        <fullName evidence="2">Uncharacterized protein</fullName>
    </submittedName>
</protein>
<evidence type="ECO:0000313" key="3">
    <source>
        <dbReference type="Proteomes" id="UP001642483"/>
    </source>
</evidence>
<evidence type="ECO:0000313" key="2">
    <source>
        <dbReference type="EMBL" id="CAK8696664.1"/>
    </source>
</evidence>
<feature type="compositionally biased region" description="Acidic residues" evidence="1">
    <location>
        <begin position="49"/>
        <end position="71"/>
    </location>
</feature>
<reference evidence="2 3" key="1">
    <citation type="submission" date="2024-02" db="EMBL/GenBank/DDBJ databases">
        <authorList>
            <person name="Daric V."/>
            <person name="Darras S."/>
        </authorList>
    </citation>
    <scope>NUCLEOTIDE SEQUENCE [LARGE SCALE GENOMIC DNA]</scope>
</reference>
<keyword evidence="3" id="KW-1185">Reference proteome</keyword>
<gene>
    <name evidence="2" type="ORF">CVLEPA_LOCUS30000</name>
</gene>
<sequence>MFQVVYSICQDVLLPSWLCCDYKKNSADCSDGEYSDSELDDPFINAAEEVELDSSGEESDIDSASEDDDSDSQNQCSELGLHQKRWNSLSSFGNFSCETTSLATAKYTELQVWPNCICNERNH</sequence>
<organism evidence="2 3">
    <name type="scientific">Clavelina lepadiformis</name>
    <name type="common">Light-bulb sea squirt</name>
    <name type="synonym">Ascidia lepadiformis</name>
    <dbReference type="NCBI Taxonomy" id="159417"/>
    <lineage>
        <taxon>Eukaryota</taxon>
        <taxon>Metazoa</taxon>
        <taxon>Chordata</taxon>
        <taxon>Tunicata</taxon>
        <taxon>Ascidiacea</taxon>
        <taxon>Aplousobranchia</taxon>
        <taxon>Clavelinidae</taxon>
        <taxon>Clavelina</taxon>
    </lineage>
</organism>
<dbReference type="Proteomes" id="UP001642483">
    <property type="component" value="Unassembled WGS sequence"/>
</dbReference>
<evidence type="ECO:0000256" key="1">
    <source>
        <dbReference type="SAM" id="MobiDB-lite"/>
    </source>
</evidence>
<feature type="region of interest" description="Disordered" evidence="1">
    <location>
        <begin position="49"/>
        <end position="75"/>
    </location>
</feature>
<comment type="caution">
    <text evidence="2">The sequence shown here is derived from an EMBL/GenBank/DDBJ whole genome shotgun (WGS) entry which is preliminary data.</text>
</comment>
<dbReference type="EMBL" id="CAWYQH010000163">
    <property type="protein sequence ID" value="CAK8696664.1"/>
    <property type="molecule type" value="Genomic_DNA"/>
</dbReference>
<accession>A0ABP0H0T9</accession>